<protein>
    <submittedName>
        <fullName evidence="2">Uncharacterized protein</fullName>
    </submittedName>
</protein>
<dbReference type="GeneID" id="54473085"/>
<feature type="region of interest" description="Disordered" evidence="1">
    <location>
        <begin position="34"/>
        <end position="61"/>
    </location>
</feature>
<evidence type="ECO:0000313" key="3">
    <source>
        <dbReference type="Proteomes" id="UP000799767"/>
    </source>
</evidence>
<gene>
    <name evidence="2" type="ORF">BDY17DRAFT_28367</name>
</gene>
<dbReference type="AlphaFoldDB" id="A0A6A6PIP0"/>
<name>A0A6A6PIP0_9PEZI</name>
<dbReference type="Proteomes" id="UP000799767">
    <property type="component" value="Unassembled WGS sequence"/>
</dbReference>
<keyword evidence="3" id="KW-1185">Reference proteome</keyword>
<sequence length="188" mass="20136">MPAMRFPKLQGSVGSLALKCTSIPPPLVPFSTVHSPLNSHTHTHVESRHNGGESTSPSTQLPDAAGQIRLITQTETNPPLLLHDSLAPLQPQPRQPPPLPALPEIHGGNPHIIDRCTRGRRRSSRTSTPRQCGPGFPPESLVLHPGPIGTYDAGDSESQLESEAFGRGLESEGISGGARGWGSRRRRV</sequence>
<proteinExistence type="predicted"/>
<evidence type="ECO:0000256" key="1">
    <source>
        <dbReference type="SAM" id="MobiDB-lite"/>
    </source>
</evidence>
<reference evidence="2" key="1">
    <citation type="journal article" date="2020" name="Stud. Mycol.">
        <title>101 Dothideomycetes genomes: a test case for predicting lifestyles and emergence of pathogens.</title>
        <authorList>
            <person name="Haridas S."/>
            <person name="Albert R."/>
            <person name="Binder M."/>
            <person name="Bloem J."/>
            <person name="Labutti K."/>
            <person name="Salamov A."/>
            <person name="Andreopoulos B."/>
            <person name="Baker S."/>
            <person name="Barry K."/>
            <person name="Bills G."/>
            <person name="Bluhm B."/>
            <person name="Cannon C."/>
            <person name="Castanera R."/>
            <person name="Culley D."/>
            <person name="Daum C."/>
            <person name="Ezra D."/>
            <person name="Gonzalez J."/>
            <person name="Henrissat B."/>
            <person name="Kuo A."/>
            <person name="Liang C."/>
            <person name="Lipzen A."/>
            <person name="Lutzoni F."/>
            <person name="Magnuson J."/>
            <person name="Mondo S."/>
            <person name="Nolan M."/>
            <person name="Ohm R."/>
            <person name="Pangilinan J."/>
            <person name="Park H.-J."/>
            <person name="Ramirez L."/>
            <person name="Alfaro M."/>
            <person name="Sun H."/>
            <person name="Tritt A."/>
            <person name="Yoshinaga Y."/>
            <person name="Zwiers L.-H."/>
            <person name="Turgeon B."/>
            <person name="Goodwin S."/>
            <person name="Spatafora J."/>
            <person name="Crous P."/>
            <person name="Grigoriev I."/>
        </authorList>
    </citation>
    <scope>NUCLEOTIDE SEQUENCE</scope>
    <source>
        <strain evidence="2">CBS 113389</strain>
    </source>
</reference>
<feature type="compositionally biased region" description="Polar residues" evidence="1">
    <location>
        <begin position="52"/>
        <end position="61"/>
    </location>
</feature>
<feature type="compositionally biased region" description="Pro residues" evidence="1">
    <location>
        <begin position="90"/>
        <end position="101"/>
    </location>
</feature>
<dbReference type="RefSeq" id="XP_033586478.1">
    <property type="nucleotide sequence ID" value="XM_033732083.1"/>
</dbReference>
<feature type="region of interest" description="Disordered" evidence="1">
    <location>
        <begin position="90"/>
        <end position="188"/>
    </location>
</feature>
<evidence type="ECO:0000313" key="2">
    <source>
        <dbReference type="EMBL" id="KAF2479908.1"/>
    </source>
</evidence>
<accession>A0A6A6PIP0</accession>
<organism evidence="2 3">
    <name type="scientific">Neohortaea acidophila</name>
    <dbReference type="NCBI Taxonomy" id="245834"/>
    <lineage>
        <taxon>Eukaryota</taxon>
        <taxon>Fungi</taxon>
        <taxon>Dikarya</taxon>
        <taxon>Ascomycota</taxon>
        <taxon>Pezizomycotina</taxon>
        <taxon>Dothideomycetes</taxon>
        <taxon>Dothideomycetidae</taxon>
        <taxon>Mycosphaerellales</taxon>
        <taxon>Teratosphaeriaceae</taxon>
        <taxon>Neohortaea</taxon>
    </lineage>
</organism>
<dbReference type="EMBL" id="MU001640">
    <property type="protein sequence ID" value="KAF2479908.1"/>
    <property type="molecule type" value="Genomic_DNA"/>
</dbReference>